<evidence type="ECO:0000313" key="1">
    <source>
        <dbReference type="EMBL" id="KAI0043740.1"/>
    </source>
</evidence>
<keyword evidence="2" id="KW-1185">Reference proteome</keyword>
<proteinExistence type="predicted"/>
<reference evidence="1" key="1">
    <citation type="submission" date="2021-02" db="EMBL/GenBank/DDBJ databases">
        <authorList>
            <consortium name="DOE Joint Genome Institute"/>
            <person name="Ahrendt S."/>
            <person name="Looney B.P."/>
            <person name="Miyauchi S."/>
            <person name="Morin E."/>
            <person name="Drula E."/>
            <person name="Courty P.E."/>
            <person name="Chicoki N."/>
            <person name="Fauchery L."/>
            <person name="Kohler A."/>
            <person name="Kuo A."/>
            <person name="Labutti K."/>
            <person name="Pangilinan J."/>
            <person name="Lipzen A."/>
            <person name="Riley R."/>
            <person name="Andreopoulos W."/>
            <person name="He G."/>
            <person name="Johnson J."/>
            <person name="Barry K.W."/>
            <person name="Grigoriev I.V."/>
            <person name="Nagy L."/>
            <person name="Hibbett D."/>
            <person name="Henrissat B."/>
            <person name="Matheny P.B."/>
            <person name="Labbe J."/>
            <person name="Martin F."/>
        </authorList>
    </citation>
    <scope>NUCLEOTIDE SEQUENCE</scope>
    <source>
        <strain evidence="1">FP105234-sp</strain>
    </source>
</reference>
<organism evidence="1 2">
    <name type="scientific">Auriscalpium vulgare</name>
    <dbReference type="NCBI Taxonomy" id="40419"/>
    <lineage>
        <taxon>Eukaryota</taxon>
        <taxon>Fungi</taxon>
        <taxon>Dikarya</taxon>
        <taxon>Basidiomycota</taxon>
        <taxon>Agaricomycotina</taxon>
        <taxon>Agaricomycetes</taxon>
        <taxon>Russulales</taxon>
        <taxon>Auriscalpiaceae</taxon>
        <taxon>Auriscalpium</taxon>
    </lineage>
</organism>
<sequence length="133" mass="14304">MYVYGDEAPTDAVVDECVPHPLCRLTPPHVMVFGPDFAPYEAALAHVLSLLPDPTTFKMAASPWEEDPSTPLSLDTALERAVAAKQRGNELADLQGSAALDAPTRPRPGGFCARPVVLRAPRRSSTRGHSTRS</sequence>
<reference evidence="1" key="2">
    <citation type="journal article" date="2022" name="New Phytol.">
        <title>Evolutionary transition to the ectomycorrhizal habit in the genomes of a hyperdiverse lineage of mushroom-forming fungi.</title>
        <authorList>
            <person name="Looney B."/>
            <person name="Miyauchi S."/>
            <person name="Morin E."/>
            <person name="Drula E."/>
            <person name="Courty P.E."/>
            <person name="Kohler A."/>
            <person name="Kuo A."/>
            <person name="LaButti K."/>
            <person name="Pangilinan J."/>
            <person name="Lipzen A."/>
            <person name="Riley R."/>
            <person name="Andreopoulos W."/>
            <person name="He G."/>
            <person name="Johnson J."/>
            <person name="Nolan M."/>
            <person name="Tritt A."/>
            <person name="Barry K.W."/>
            <person name="Grigoriev I.V."/>
            <person name="Nagy L.G."/>
            <person name="Hibbett D."/>
            <person name="Henrissat B."/>
            <person name="Matheny P.B."/>
            <person name="Labbe J."/>
            <person name="Martin F.M."/>
        </authorList>
    </citation>
    <scope>NUCLEOTIDE SEQUENCE</scope>
    <source>
        <strain evidence="1">FP105234-sp</strain>
    </source>
</reference>
<dbReference type="Proteomes" id="UP000814033">
    <property type="component" value="Unassembled WGS sequence"/>
</dbReference>
<dbReference type="EMBL" id="MU276006">
    <property type="protein sequence ID" value="KAI0043740.1"/>
    <property type="molecule type" value="Genomic_DNA"/>
</dbReference>
<protein>
    <submittedName>
        <fullName evidence="1">Uncharacterized protein</fullName>
    </submittedName>
</protein>
<name>A0ACB8RJG5_9AGAM</name>
<evidence type="ECO:0000313" key="2">
    <source>
        <dbReference type="Proteomes" id="UP000814033"/>
    </source>
</evidence>
<accession>A0ACB8RJG5</accession>
<gene>
    <name evidence="1" type="ORF">FA95DRAFT_348989</name>
</gene>
<comment type="caution">
    <text evidence="1">The sequence shown here is derived from an EMBL/GenBank/DDBJ whole genome shotgun (WGS) entry which is preliminary data.</text>
</comment>